<dbReference type="EMBL" id="CP041150">
    <property type="protein sequence ID" value="QDF72797.1"/>
    <property type="molecule type" value="Genomic_DNA"/>
</dbReference>
<evidence type="ECO:0000313" key="3">
    <source>
        <dbReference type="Proteomes" id="UP000317728"/>
    </source>
</evidence>
<evidence type="ECO:0000313" key="2">
    <source>
        <dbReference type="EMBL" id="QDF72797.1"/>
    </source>
</evidence>
<feature type="transmembrane region" description="Helical" evidence="1">
    <location>
        <begin position="40"/>
        <end position="58"/>
    </location>
</feature>
<organism evidence="2 3">
    <name type="scientific">Mycobacteroides chelonae</name>
    <name type="common">Mycobacterium chelonae</name>
    <dbReference type="NCBI Taxonomy" id="1774"/>
    <lineage>
        <taxon>Bacteria</taxon>
        <taxon>Bacillati</taxon>
        <taxon>Actinomycetota</taxon>
        <taxon>Actinomycetes</taxon>
        <taxon>Mycobacteriales</taxon>
        <taxon>Mycobacteriaceae</taxon>
        <taxon>Mycobacteroides</taxon>
    </lineage>
</organism>
<sequence>MSTILQKQRDENCLTISNGGGHMSRAAFSRYIQGVCASRVQFLAFLMGVWFVTNWVVGMMIDPSFPTHSTHEMYVAAFYAYGVIPVGVNGWHAFFHLATGIALLIGARTQTGAIRSAAAMALVYWAMLAVCVLGGMTVCSVMAVDTVGNWVHGSEGVILAGIAVYGLVSSKERAVVPAA</sequence>
<feature type="transmembrane region" description="Helical" evidence="1">
    <location>
        <begin position="78"/>
        <end position="105"/>
    </location>
</feature>
<name>A0AB73U845_MYCCH</name>
<keyword evidence="1" id="KW-0812">Transmembrane</keyword>
<dbReference type="Pfam" id="PF14325">
    <property type="entry name" value="DUF4383"/>
    <property type="match status" value="1"/>
</dbReference>
<evidence type="ECO:0000256" key="1">
    <source>
        <dbReference type="SAM" id="Phobius"/>
    </source>
</evidence>
<feature type="transmembrane region" description="Helical" evidence="1">
    <location>
        <begin position="150"/>
        <end position="168"/>
    </location>
</feature>
<gene>
    <name evidence="2" type="ORF">FJK96_23325</name>
</gene>
<proteinExistence type="predicted"/>
<accession>A0AB73U845</accession>
<feature type="transmembrane region" description="Helical" evidence="1">
    <location>
        <begin position="117"/>
        <end position="144"/>
    </location>
</feature>
<dbReference type="Proteomes" id="UP000317728">
    <property type="component" value="Chromosome"/>
</dbReference>
<protein>
    <submittedName>
        <fullName evidence="2">DUF4383 domain-containing protein</fullName>
    </submittedName>
</protein>
<keyword evidence="1" id="KW-1133">Transmembrane helix</keyword>
<keyword evidence="1" id="KW-0472">Membrane</keyword>
<dbReference type="AlphaFoldDB" id="A0AB73U845"/>
<reference evidence="2 3" key="1">
    <citation type="submission" date="2019-06" db="EMBL/GenBank/DDBJ databases">
        <title>Whole geneome sequnce of Mycobacteroides chelonae M77 isolated from bovine milk from Meghalaya, India.</title>
        <authorList>
            <person name="Vise E."/>
            <person name="Das S."/>
            <person name="Garg A."/>
            <person name="Ghatak S."/>
            <person name="Shakuntala I."/>
            <person name="Milton A.A.P."/>
            <person name="Karam A."/>
            <person name="Sanjukta R."/>
            <person name="Puro K."/>
            <person name="Sen A."/>
        </authorList>
    </citation>
    <scope>NUCLEOTIDE SEQUENCE [LARGE SCALE GENOMIC DNA]</scope>
    <source>
        <strain evidence="2 3">M77</strain>
    </source>
</reference>